<feature type="non-terminal residue" evidence="13">
    <location>
        <position position="1"/>
    </location>
</feature>
<dbReference type="Proteomes" id="UP000694892">
    <property type="component" value="Chromosome 8L"/>
</dbReference>
<feature type="transmembrane region" description="Helical" evidence="11">
    <location>
        <begin position="235"/>
        <end position="253"/>
    </location>
</feature>
<proteinExistence type="inferred from homology"/>
<dbReference type="PANTHER" id="PTHR22752">
    <property type="entry name" value="G PROTEIN-COUPLED RECEPTOR"/>
    <property type="match status" value="1"/>
</dbReference>
<evidence type="ECO:0000259" key="12">
    <source>
        <dbReference type="PROSITE" id="PS50262"/>
    </source>
</evidence>
<name>A0A974C9J0_XENLA</name>
<evidence type="ECO:0000256" key="6">
    <source>
        <dbReference type="ARBA" id="ARBA00023136"/>
    </source>
</evidence>
<dbReference type="GO" id="GO:0005886">
    <property type="term" value="C:plasma membrane"/>
    <property type="evidence" value="ECO:0007669"/>
    <property type="project" value="UniProtKB-SubCell"/>
</dbReference>
<organism evidence="13 14">
    <name type="scientific">Xenopus laevis</name>
    <name type="common">African clawed frog</name>
    <dbReference type="NCBI Taxonomy" id="8355"/>
    <lineage>
        <taxon>Eukaryota</taxon>
        <taxon>Metazoa</taxon>
        <taxon>Chordata</taxon>
        <taxon>Craniata</taxon>
        <taxon>Vertebrata</taxon>
        <taxon>Euteleostomi</taxon>
        <taxon>Amphibia</taxon>
        <taxon>Batrachia</taxon>
        <taxon>Anura</taxon>
        <taxon>Pipoidea</taxon>
        <taxon>Pipidae</taxon>
        <taxon>Xenopodinae</taxon>
        <taxon>Xenopus</taxon>
        <taxon>Xenopus</taxon>
    </lineage>
</organism>
<feature type="region of interest" description="Disordered" evidence="10">
    <location>
        <begin position="184"/>
        <end position="214"/>
    </location>
</feature>
<evidence type="ECO:0000256" key="9">
    <source>
        <dbReference type="RuleBase" id="RU000688"/>
    </source>
</evidence>
<dbReference type="PRINTS" id="PR00237">
    <property type="entry name" value="GPCRRHODOPSN"/>
</dbReference>
<dbReference type="InterPro" id="IPR000276">
    <property type="entry name" value="GPCR_Rhodpsn"/>
</dbReference>
<evidence type="ECO:0000313" key="14">
    <source>
        <dbReference type="Proteomes" id="UP000694892"/>
    </source>
</evidence>
<feature type="transmembrane region" description="Helical" evidence="11">
    <location>
        <begin position="273"/>
        <end position="295"/>
    </location>
</feature>
<sequence length="460" mass="52059">NLLVIIIIAATKHFHTVTSIFLINLAVSDFLMGIGVMPLVATSVIYNGWINHQHLCLYMGYAFVVYCTSSVLTLAAIAVDRYRAIIDCFKYNSQTSMKRAVSTVTWIWVQAAFSGLPPFLGWGHFEYFPAIFSCSVNWAFSPSYTGFIIVCSFLLPTCTMVFCYINIVQANTIFLKEESLRSSNKSKKIPPDRNTDDSQSSVYTSHAPMSGSSASKKHDIFEQYNSPGREHNGTFRLFLVILIFFFCWVPYIVVSMLQSITMKSNQWMLPPELLTASAWLALLNSAINPLLYALLSKRFRKALFNLKQKMVIKMDYLLQDISMLGNTGSTKPKITKIHLLKSPPHINQSENKLHLPSMSIFSIASFADTGKEHVYIPVQFSGMLTPNIWKPQVSSRPSDLHHDNLLLQQETFVKQYLEVPSLPFQPLSPWQLQQEENDNASVFVYGNITIIVNEDNLVSQ</sequence>
<gene>
    <name evidence="13" type="ORF">XELAEV_18039836mg</name>
</gene>
<feature type="domain" description="G-protein coupled receptors family 1 profile" evidence="12">
    <location>
        <begin position="1"/>
        <end position="292"/>
    </location>
</feature>
<reference evidence="14" key="1">
    <citation type="journal article" date="2016" name="Nature">
        <title>Genome evolution in the allotetraploid frog Xenopus laevis.</title>
        <authorList>
            <person name="Session A.M."/>
            <person name="Uno Y."/>
            <person name="Kwon T."/>
            <person name="Chapman J.A."/>
            <person name="Toyoda A."/>
            <person name="Takahashi S."/>
            <person name="Fukui A."/>
            <person name="Hikosaka A."/>
            <person name="Suzuki A."/>
            <person name="Kondo M."/>
            <person name="van Heeringen S.J."/>
            <person name="Quigley I."/>
            <person name="Heinz S."/>
            <person name="Ogino H."/>
            <person name="Ochi H."/>
            <person name="Hellsten U."/>
            <person name="Lyons J.B."/>
            <person name="Simakov O."/>
            <person name="Putnam N."/>
            <person name="Stites J."/>
            <person name="Kuroki Y."/>
            <person name="Tanaka T."/>
            <person name="Michiue T."/>
            <person name="Watanabe M."/>
            <person name="Bogdanovic O."/>
            <person name="Lister R."/>
            <person name="Georgiou G."/>
            <person name="Paranjpe S.S."/>
            <person name="van Kruijsbergen I."/>
            <person name="Shu S."/>
            <person name="Carlson J."/>
            <person name="Kinoshita T."/>
            <person name="Ohta Y."/>
            <person name="Mawaribuchi S."/>
            <person name="Jenkins J."/>
            <person name="Grimwood J."/>
            <person name="Schmutz J."/>
            <person name="Mitros T."/>
            <person name="Mozaffari S.V."/>
            <person name="Suzuki Y."/>
            <person name="Haramoto Y."/>
            <person name="Yamamoto T.S."/>
            <person name="Takagi C."/>
            <person name="Heald R."/>
            <person name="Miller K."/>
            <person name="Haudenschild C."/>
            <person name="Kitzman J."/>
            <person name="Nakayama T."/>
            <person name="Izutsu Y."/>
            <person name="Robert J."/>
            <person name="Fortriede J."/>
            <person name="Burns K."/>
            <person name="Lotay V."/>
            <person name="Karimi K."/>
            <person name="Yasuoka Y."/>
            <person name="Dichmann D.S."/>
            <person name="Flajnik M.F."/>
            <person name="Houston D.W."/>
            <person name="Shendure J."/>
            <person name="DuPasquier L."/>
            <person name="Vize P.D."/>
            <person name="Zorn A.M."/>
            <person name="Ito M."/>
            <person name="Marcotte E.M."/>
            <person name="Wallingford J.B."/>
            <person name="Ito Y."/>
            <person name="Asashima M."/>
            <person name="Ueno N."/>
            <person name="Matsuda Y."/>
            <person name="Veenstra G.J."/>
            <person name="Fujiyama A."/>
            <person name="Harland R.M."/>
            <person name="Taira M."/>
            <person name="Rokhsar D.S."/>
        </authorList>
    </citation>
    <scope>NUCLEOTIDE SEQUENCE [LARGE SCALE GENOMIC DNA]</scope>
    <source>
        <strain evidence="14">J</strain>
    </source>
</reference>
<keyword evidence="3 9" id="KW-0812">Transmembrane</keyword>
<evidence type="ECO:0000256" key="2">
    <source>
        <dbReference type="ARBA" id="ARBA00022475"/>
    </source>
</evidence>
<feature type="transmembrane region" description="Helical" evidence="11">
    <location>
        <begin position="58"/>
        <end position="79"/>
    </location>
</feature>
<evidence type="ECO:0000256" key="11">
    <source>
        <dbReference type="SAM" id="Phobius"/>
    </source>
</evidence>
<dbReference type="InterPro" id="IPR017452">
    <property type="entry name" value="GPCR_Rhodpsn_7TM"/>
</dbReference>
<dbReference type="Pfam" id="PF00001">
    <property type="entry name" value="7tm_1"/>
    <property type="match status" value="1"/>
</dbReference>
<evidence type="ECO:0000256" key="8">
    <source>
        <dbReference type="ARBA" id="ARBA00023224"/>
    </source>
</evidence>
<dbReference type="EMBL" id="CM004480">
    <property type="protein sequence ID" value="OCT68535.1"/>
    <property type="molecule type" value="Genomic_DNA"/>
</dbReference>
<evidence type="ECO:0000256" key="4">
    <source>
        <dbReference type="ARBA" id="ARBA00022989"/>
    </source>
</evidence>
<dbReference type="SUPFAM" id="SSF81321">
    <property type="entry name" value="Family A G protein-coupled receptor-like"/>
    <property type="match status" value="1"/>
</dbReference>
<evidence type="ECO:0000256" key="10">
    <source>
        <dbReference type="SAM" id="MobiDB-lite"/>
    </source>
</evidence>
<dbReference type="PROSITE" id="PS50262">
    <property type="entry name" value="G_PROTEIN_RECEP_F1_2"/>
    <property type="match status" value="1"/>
</dbReference>
<dbReference type="OMA" id="GWGHFEY"/>
<keyword evidence="4 11" id="KW-1133">Transmembrane helix</keyword>
<protein>
    <recommendedName>
        <fullName evidence="12">G-protein coupled receptors family 1 profile domain-containing protein</fullName>
    </recommendedName>
</protein>
<dbReference type="CDD" id="cd00637">
    <property type="entry name" value="7tm_classA_rhodopsin-like"/>
    <property type="match status" value="1"/>
</dbReference>
<evidence type="ECO:0000256" key="1">
    <source>
        <dbReference type="ARBA" id="ARBA00004651"/>
    </source>
</evidence>
<accession>A0A974C9J0</accession>
<evidence type="ECO:0000256" key="3">
    <source>
        <dbReference type="ARBA" id="ARBA00022692"/>
    </source>
</evidence>
<keyword evidence="2" id="KW-1003">Cell membrane</keyword>
<dbReference type="PANTHER" id="PTHR22752:SF13">
    <property type="entry name" value="5-HYDROXYTRYPTAMINE RECEPTOR 1B"/>
    <property type="match status" value="1"/>
</dbReference>
<feature type="transmembrane region" description="Helical" evidence="11">
    <location>
        <begin position="144"/>
        <end position="167"/>
    </location>
</feature>
<keyword evidence="6 11" id="KW-0472">Membrane</keyword>
<keyword evidence="7 9" id="KW-0675">Receptor</keyword>
<comment type="similarity">
    <text evidence="9">Belongs to the G-protein coupled receptor 1 family.</text>
</comment>
<keyword evidence="8 9" id="KW-0807">Transducer</keyword>
<dbReference type="PROSITE" id="PS00237">
    <property type="entry name" value="G_PROTEIN_RECEP_F1_1"/>
    <property type="match status" value="1"/>
</dbReference>
<dbReference type="GO" id="GO:0004930">
    <property type="term" value="F:G protein-coupled receptor activity"/>
    <property type="evidence" value="ECO:0007669"/>
    <property type="project" value="UniProtKB-KW"/>
</dbReference>
<keyword evidence="5 9" id="KW-0297">G-protein coupled receptor</keyword>
<dbReference type="AlphaFoldDB" id="A0A974C9J0"/>
<evidence type="ECO:0000313" key="13">
    <source>
        <dbReference type="EMBL" id="OCT68535.1"/>
    </source>
</evidence>
<feature type="transmembrane region" description="Helical" evidence="11">
    <location>
        <begin position="21"/>
        <end position="46"/>
    </location>
</feature>
<comment type="subcellular location">
    <subcellularLocation>
        <location evidence="1">Cell membrane</location>
        <topology evidence="1">Multi-pass membrane protein</topology>
    </subcellularLocation>
</comment>
<feature type="transmembrane region" description="Helical" evidence="11">
    <location>
        <begin position="100"/>
        <end position="124"/>
    </location>
</feature>
<evidence type="ECO:0000256" key="7">
    <source>
        <dbReference type="ARBA" id="ARBA00023170"/>
    </source>
</evidence>
<evidence type="ECO:0000256" key="5">
    <source>
        <dbReference type="ARBA" id="ARBA00023040"/>
    </source>
</evidence>
<dbReference type="Gene3D" id="1.20.1070.10">
    <property type="entry name" value="Rhodopsin 7-helix transmembrane proteins"/>
    <property type="match status" value="1"/>
</dbReference>